<protein>
    <submittedName>
        <fullName evidence="3">Ectoine/hydroxyectoine ABC transporter substrate-binding protein EhuB</fullName>
    </submittedName>
</protein>
<dbReference type="PANTHER" id="PTHR35936:SF17">
    <property type="entry name" value="ARGININE-BINDING EXTRACELLULAR PROTEIN ARTP"/>
    <property type="match status" value="1"/>
</dbReference>
<dbReference type="PROSITE" id="PS51318">
    <property type="entry name" value="TAT"/>
    <property type="match status" value="1"/>
</dbReference>
<dbReference type="SUPFAM" id="SSF53850">
    <property type="entry name" value="Periplasmic binding protein-like II"/>
    <property type="match status" value="1"/>
</dbReference>
<name>A0ABU2NLF0_9ACTN</name>
<evidence type="ECO:0000256" key="1">
    <source>
        <dbReference type="ARBA" id="ARBA00022729"/>
    </source>
</evidence>
<dbReference type="InterPro" id="IPR006311">
    <property type="entry name" value="TAT_signal"/>
</dbReference>
<dbReference type="Proteomes" id="UP001183414">
    <property type="component" value="Unassembled WGS sequence"/>
</dbReference>
<evidence type="ECO:0000313" key="3">
    <source>
        <dbReference type="EMBL" id="MDT0377804.1"/>
    </source>
</evidence>
<comment type="caution">
    <text evidence="3">The sequence shown here is derived from an EMBL/GenBank/DDBJ whole genome shotgun (WGS) entry which is preliminary data.</text>
</comment>
<keyword evidence="1" id="KW-0732">Signal</keyword>
<dbReference type="InterPro" id="IPR001638">
    <property type="entry name" value="Solute-binding_3/MltF_N"/>
</dbReference>
<dbReference type="RefSeq" id="WP_311671724.1">
    <property type="nucleotide sequence ID" value="NZ_JAVREQ010000001.1"/>
</dbReference>
<dbReference type="InterPro" id="IPR014337">
    <property type="entry name" value="Ectoine_EhuB"/>
</dbReference>
<dbReference type="NCBIfam" id="TIGR02995">
    <property type="entry name" value="ectoine_ehuB"/>
    <property type="match status" value="1"/>
</dbReference>
<dbReference type="Pfam" id="PF00497">
    <property type="entry name" value="SBP_bac_3"/>
    <property type="match status" value="1"/>
</dbReference>
<keyword evidence="4" id="KW-1185">Reference proteome</keyword>
<dbReference type="CDD" id="cd01002">
    <property type="entry name" value="PBP2_Ehub_like"/>
    <property type="match status" value="1"/>
</dbReference>
<feature type="domain" description="Solute-binding protein family 3/N-terminal" evidence="2">
    <location>
        <begin position="59"/>
        <end position="281"/>
    </location>
</feature>
<dbReference type="SMART" id="SM00062">
    <property type="entry name" value="PBPb"/>
    <property type="match status" value="1"/>
</dbReference>
<accession>A0ABU2NLF0</accession>
<evidence type="ECO:0000259" key="2">
    <source>
        <dbReference type="SMART" id="SM00062"/>
    </source>
</evidence>
<sequence length="304" mass="32226">MAPPLRARTPFEGKGIGRRSLLAGAAAFGAFGAAGCTIAPPQGKVEGGDLLKRLQDKGVVRLGIASEPPYGFVNKEGEATGEAPAIAKYIFEKLGVPETQAVPVEFSALIPGLKAQQFDTVAAGMYINPVRCEQVLFADPDYIMLDSFIVPKGNPKGIKTYKEIAEQGLKLATGEAYAEIDYALGNGVKESDLLILPDQVAGVSAVSSGRVAAFAGTNITVTRAVKGSDRVEATDAFQPYVDGEPMYGAGGFAFRLSEKNLRDAFNEELLKVKADDYAGLLKLMSPFGFTKDEMTDLTAKELCS</sequence>
<organism evidence="3 4">
    <name type="scientific">Streptomyces hazeniae</name>
    <dbReference type="NCBI Taxonomy" id="3075538"/>
    <lineage>
        <taxon>Bacteria</taxon>
        <taxon>Bacillati</taxon>
        <taxon>Actinomycetota</taxon>
        <taxon>Actinomycetes</taxon>
        <taxon>Kitasatosporales</taxon>
        <taxon>Streptomycetaceae</taxon>
        <taxon>Streptomyces</taxon>
    </lineage>
</organism>
<dbReference type="Gene3D" id="3.40.190.10">
    <property type="entry name" value="Periplasmic binding protein-like II"/>
    <property type="match status" value="2"/>
</dbReference>
<evidence type="ECO:0000313" key="4">
    <source>
        <dbReference type="Proteomes" id="UP001183414"/>
    </source>
</evidence>
<reference evidence="4" key="1">
    <citation type="submission" date="2023-07" db="EMBL/GenBank/DDBJ databases">
        <title>30 novel species of actinomycetes from the DSMZ collection.</title>
        <authorList>
            <person name="Nouioui I."/>
        </authorList>
    </citation>
    <scope>NUCLEOTIDE SEQUENCE [LARGE SCALE GENOMIC DNA]</scope>
    <source>
        <strain evidence="4">DSM 42041</strain>
    </source>
</reference>
<gene>
    <name evidence="3" type="primary">ehuB</name>
    <name evidence="3" type="ORF">RM572_03320</name>
</gene>
<proteinExistence type="predicted"/>
<dbReference type="EMBL" id="JAVREQ010000001">
    <property type="protein sequence ID" value="MDT0377804.1"/>
    <property type="molecule type" value="Genomic_DNA"/>
</dbReference>
<dbReference type="PANTHER" id="PTHR35936">
    <property type="entry name" value="MEMBRANE-BOUND LYTIC MUREIN TRANSGLYCOSYLASE F"/>
    <property type="match status" value="1"/>
</dbReference>